<feature type="region of interest" description="Disordered" evidence="2">
    <location>
        <begin position="1"/>
        <end position="94"/>
    </location>
</feature>
<feature type="compositionally biased region" description="Low complexity" evidence="2">
    <location>
        <begin position="30"/>
        <end position="45"/>
    </location>
</feature>
<evidence type="ECO:0000313" key="3">
    <source>
        <dbReference type="EMBL" id="KKY24673.1"/>
    </source>
</evidence>
<sequence>MSDKHTSGRGGPDNARHNLTRRCDDDDAAGDNNSNLSKMKNSNISHHGMAVIRGSPNNTRTGLGNPRESPDGDDANSGFATSGSPPLPTLSTHPLFEEVRRLKAELEAERRKAAALEKELAAAKHWFSQAPAEVAALVSSNGTKNETATAGGHEEFRQRTGNPCSSFFSSNSRIDPSYRHHGNSNQNARRLADGGHDRAEDAHSRLLGPSDYLGQGSGAAGSASREIRGGGSYGNPFPGPLTATDNSWKDAVDPRQHG</sequence>
<gene>
    <name evidence="3" type="ORF">UCDDS831_g02291</name>
</gene>
<dbReference type="Proteomes" id="UP000034182">
    <property type="component" value="Unassembled WGS sequence"/>
</dbReference>
<feature type="coiled-coil region" evidence="1">
    <location>
        <begin position="96"/>
        <end position="123"/>
    </location>
</feature>
<feature type="compositionally biased region" description="Basic and acidic residues" evidence="2">
    <location>
        <begin position="247"/>
        <end position="258"/>
    </location>
</feature>
<protein>
    <submittedName>
        <fullName evidence="3">Uncharacterized protein</fullName>
    </submittedName>
</protein>
<dbReference type="AlphaFoldDB" id="A0A0G2GMK4"/>
<feature type="compositionally biased region" description="Basic and acidic residues" evidence="2">
    <location>
        <begin position="190"/>
        <end position="204"/>
    </location>
</feature>
<accession>A0A0G2GMK4</accession>
<reference evidence="3 4" key="2">
    <citation type="submission" date="2015-05" db="EMBL/GenBank/DDBJ databases">
        <title>Distinctive expansion of gene families associated with plant cell wall degradation and secondary metabolism in the genomes of grapevine trunk pathogens.</title>
        <authorList>
            <person name="Lawrence D.P."/>
            <person name="Travadon R."/>
            <person name="Rolshausen P.E."/>
            <person name="Baumgartner K."/>
        </authorList>
    </citation>
    <scope>NUCLEOTIDE SEQUENCE [LARGE SCALE GENOMIC DNA]</scope>
    <source>
        <strain evidence="3">DS831</strain>
    </source>
</reference>
<name>A0A0G2GMK4_9PEZI</name>
<feature type="compositionally biased region" description="Low complexity" evidence="2">
    <location>
        <begin position="81"/>
        <end position="94"/>
    </location>
</feature>
<keyword evidence="1" id="KW-0175">Coiled coil</keyword>
<organism evidence="3 4">
    <name type="scientific">Diplodia seriata</name>
    <dbReference type="NCBI Taxonomy" id="420778"/>
    <lineage>
        <taxon>Eukaryota</taxon>
        <taxon>Fungi</taxon>
        <taxon>Dikarya</taxon>
        <taxon>Ascomycota</taxon>
        <taxon>Pezizomycotina</taxon>
        <taxon>Dothideomycetes</taxon>
        <taxon>Dothideomycetes incertae sedis</taxon>
        <taxon>Botryosphaeriales</taxon>
        <taxon>Botryosphaeriaceae</taxon>
        <taxon>Diplodia</taxon>
    </lineage>
</organism>
<evidence type="ECO:0000313" key="4">
    <source>
        <dbReference type="Proteomes" id="UP000034182"/>
    </source>
</evidence>
<reference evidence="3 4" key="1">
    <citation type="submission" date="2015-03" db="EMBL/GenBank/DDBJ databases">
        <authorList>
            <person name="Morales-Cruz A."/>
            <person name="Amrine K.C."/>
            <person name="Cantu D."/>
        </authorList>
    </citation>
    <scope>NUCLEOTIDE SEQUENCE [LARGE SCALE GENOMIC DNA]</scope>
    <source>
        <strain evidence="3">DS831</strain>
    </source>
</reference>
<feature type="compositionally biased region" description="Polar residues" evidence="2">
    <location>
        <begin position="159"/>
        <end position="174"/>
    </location>
</feature>
<proteinExistence type="predicted"/>
<feature type="region of interest" description="Disordered" evidence="2">
    <location>
        <begin position="143"/>
        <end position="258"/>
    </location>
</feature>
<evidence type="ECO:0000256" key="1">
    <source>
        <dbReference type="SAM" id="Coils"/>
    </source>
</evidence>
<comment type="caution">
    <text evidence="3">The sequence shown here is derived from an EMBL/GenBank/DDBJ whole genome shotgun (WGS) entry which is preliminary data.</text>
</comment>
<dbReference type="EMBL" id="LAQI01000056">
    <property type="protein sequence ID" value="KKY24673.1"/>
    <property type="molecule type" value="Genomic_DNA"/>
</dbReference>
<evidence type="ECO:0000256" key="2">
    <source>
        <dbReference type="SAM" id="MobiDB-lite"/>
    </source>
</evidence>